<comment type="caution">
    <text evidence="2">The sequence shown here is derived from an EMBL/GenBank/DDBJ whole genome shotgun (WGS) entry which is preliminary data.</text>
</comment>
<sequence>GHAALETARRGLAGALVELRGAADTAAGEWWQRALPEERVVAAERSGHRTLAATILRQTPRTGAAVVGDTGSSGVGGPIRPRAQAARRAQRPVAADAARRGPVRQV</sequence>
<organism evidence="2 3">
    <name type="scientific">Streptomyces beihaiensis</name>
    <dbReference type="NCBI Taxonomy" id="2984495"/>
    <lineage>
        <taxon>Bacteria</taxon>
        <taxon>Bacillati</taxon>
        <taxon>Actinomycetota</taxon>
        <taxon>Actinomycetes</taxon>
        <taxon>Kitasatosporales</taxon>
        <taxon>Streptomycetaceae</taxon>
        <taxon>Streptomyces</taxon>
    </lineage>
</organism>
<reference evidence="2" key="1">
    <citation type="submission" date="2022-10" db="EMBL/GenBank/DDBJ databases">
        <title>Streptomyces beihaiensis sp. nov., a chitin degrading actinobacterium, isolated from shrimp pond soil.</title>
        <authorList>
            <person name="Xie J."/>
            <person name="Shen N."/>
        </authorList>
    </citation>
    <scope>NUCLEOTIDE SEQUENCE</scope>
    <source>
        <strain evidence="2">GXMU-J5</strain>
    </source>
</reference>
<feature type="region of interest" description="Disordered" evidence="1">
    <location>
        <begin position="61"/>
        <end position="106"/>
    </location>
</feature>
<evidence type="ECO:0000313" key="3">
    <source>
        <dbReference type="Proteomes" id="UP001163064"/>
    </source>
</evidence>
<feature type="non-terminal residue" evidence="2">
    <location>
        <position position="1"/>
    </location>
</feature>
<feature type="compositionally biased region" description="Low complexity" evidence="1">
    <location>
        <begin position="80"/>
        <end position="96"/>
    </location>
</feature>
<name>A0ABT3TSX9_9ACTN</name>
<keyword evidence="3" id="KW-1185">Reference proteome</keyword>
<evidence type="ECO:0008006" key="4">
    <source>
        <dbReference type="Google" id="ProtNLM"/>
    </source>
</evidence>
<evidence type="ECO:0000313" key="2">
    <source>
        <dbReference type="EMBL" id="MCX3060138.1"/>
    </source>
</evidence>
<proteinExistence type="predicted"/>
<dbReference type="EMBL" id="JAPHNL010000088">
    <property type="protein sequence ID" value="MCX3060138.1"/>
    <property type="molecule type" value="Genomic_DNA"/>
</dbReference>
<gene>
    <name evidence="2" type="ORF">OFY01_10285</name>
</gene>
<dbReference type="Proteomes" id="UP001163064">
    <property type="component" value="Unassembled WGS sequence"/>
</dbReference>
<protein>
    <recommendedName>
        <fullName evidence="4">FUSC family protein</fullName>
    </recommendedName>
</protein>
<evidence type="ECO:0000256" key="1">
    <source>
        <dbReference type="SAM" id="MobiDB-lite"/>
    </source>
</evidence>
<accession>A0ABT3TSX9</accession>